<accession>A0A9P6APF0</accession>
<comment type="caution">
    <text evidence="1">The sequence shown here is derived from an EMBL/GenBank/DDBJ whole genome shotgun (WGS) entry which is preliminary data.</text>
</comment>
<organism evidence="1 2">
    <name type="scientific">Hydnum rufescens UP504</name>
    <dbReference type="NCBI Taxonomy" id="1448309"/>
    <lineage>
        <taxon>Eukaryota</taxon>
        <taxon>Fungi</taxon>
        <taxon>Dikarya</taxon>
        <taxon>Basidiomycota</taxon>
        <taxon>Agaricomycotina</taxon>
        <taxon>Agaricomycetes</taxon>
        <taxon>Cantharellales</taxon>
        <taxon>Hydnaceae</taxon>
        <taxon>Hydnum</taxon>
    </lineage>
</organism>
<protein>
    <submittedName>
        <fullName evidence="1">Uncharacterized protein</fullName>
    </submittedName>
</protein>
<reference evidence="1" key="1">
    <citation type="journal article" date="2020" name="Nat. Commun.">
        <title>Large-scale genome sequencing of mycorrhizal fungi provides insights into the early evolution of symbiotic traits.</title>
        <authorList>
            <person name="Miyauchi S."/>
            <person name="Kiss E."/>
            <person name="Kuo A."/>
            <person name="Drula E."/>
            <person name="Kohler A."/>
            <person name="Sanchez-Garcia M."/>
            <person name="Morin E."/>
            <person name="Andreopoulos B."/>
            <person name="Barry K.W."/>
            <person name="Bonito G."/>
            <person name="Buee M."/>
            <person name="Carver A."/>
            <person name="Chen C."/>
            <person name="Cichocki N."/>
            <person name="Clum A."/>
            <person name="Culley D."/>
            <person name="Crous P.W."/>
            <person name="Fauchery L."/>
            <person name="Girlanda M."/>
            <person name="Hayes R.D."/>
            <person name="Keri Z."/>
            <person name="LaButti K."/>
            <person name="Lipzen A."/>
            <person name="Lombard V."/>
            <person name="Magnuson J."/>
            <person name="Maillard F."/>
            <person name="Murat C."/>
            <person name="Nolan M."/>
            <person name="Ohm R.A."/>
            <person name="Pangilinan J."/>
            <person name="Pereira M.F."/>
            <person name="Perotto S."/>
            <person name="Peter M."/>
            <person name="Pfister S."/>
            <person name="Riley R."/>
            <person name="Sitrit Y."/>
            <person name="Stielow J.B."/>
            <person name="Szollosi G."/>
            <person name="Zifcakova L."/>
            <person name="Stursova M."/>
            <person name="Spatafora J.W."/>
            <person name="Tedersoo L."/>
            <person name="Vaario L.M."/>
            <person name="Yamada A."/>
            <person name="Yan M."/>
            <person name="Wang P."/>
            <person name="Xu J."/>
            <person name="Bruns T."/>
            <person name="Baldrian P."/>
            <person name="Vilgalys R."/>
            <person name="Dunand C."/>
            <person name="Henrissat B."/>
            <person name="Grigoriev I.V."/>
            <person name="Hibbett D."/>
            <person name="Nagy L.G."/>
            <person name="Martin F.M."/>
        </authorList>
    </citation>
    <scope>NUCLEOTIDE SEQUENCE</scope>
    <source>
        <strain evidence="1">UP504</strain>
    </source>
</reference>
<gene>
    <name evidence="1" type="ORF">BS47DRAFT_183510</name>
</gene>
<evidence type="ECO:0000313" key="2">
    <source>
        <dbReference type="Proteomes" id="UP000886523"/>
    </source>
</evidence>
<dbReference type="Proteomes" id="UP000886523">
    <property type="component" value="Unassembled WGS sequence"/>
</dbReference>
<dbReference type="EMBL" id="MU129045">
    <property type="protein sequence ID" value="KAF9509010.1"/>
    <property type="molecule type" value="Genomic_DNA"/>
</dbReference>
<proteinExistence type="predicted"/>
<name>A0A9P6APF0_9AGAM</name>
<evidence type="ECO:0000313" key="1">
    <source>
        <dbReference type="EMBL" id="KAF9509010.1"/>
    </source>
</evidence>
<sequence length="282" mass="31683">MTARHAVPWDMHPSDSPWQMLSQALADTLSTKFAGALINMMVHGGVTIIMEIHSKLKRELSRAMSRRARLAWAMPQWLIRLTLRIMITTAWKPKIYKPLRSKLRSALLSALELTLHSTLEDLRVSTLRAVLWKDDVGSVMRCAAHPKVMATILDAATKALSSIRLRREDADAFQSLAETFAHRDFLEGREGHWGAAGIEGFNAIMQAAPRFAAGGADGFIIDNTKWDEVWDSIRKSVQDASIRAMKGKQVGRWATLWDALMKEWGTGWEAIGHEYGTLYESL</sequence>
<dbReference type="OrthoDB" id="3269726at2759"/>
<dbReference type="AlphaFoldDB" id="A0A9P6APF0"/>
<keyword evidence="2" id="KW-1185">Reference proteome</keyword>